<comment type="caution">
    <text evidence="1">The sequence shown here is derived from an EMBL/GenBank/DDBJ whole genome shotgun (WGS) entry which is preliminary data.</text>
</comment>
<reference evidence="1 2" key="1">
    <citation type="submission" date="2019-06" db="EMBL/GenBank/DDBJ databases">
        <authorList>
            <person name="De-Chao Zhang Q."/>
        </authorList>
    </citation>
    <scope>NUCLEOTIDE SEQUENCE [LARGE SCALE GENOMIC DNA]</scope>
    <source>
        <strain evidence="1 2">KN1116</strain>
    </source>
</reference>
<reference evidence="1 2" key="2">
    <citation type="submission" date="2020-03" db="EMBL/GenBank/DDBJ databases">
        <title>Chryseoglobus sp. isolated from a deep-sea seamount.</title>
        <authorList>
            <person name="Zhang D.-C."/>
        </authorList>
    </citation>
    <scope>NUCLEOTIDE SEQUENCE [LARGE SCALE GENOMIC DNA]</scope>
    <source>
        <strain evidence="1 2">KN1116</strain>
    </source>
</reference>
<evidence type="ECO:0000313" key="1">
    <source>
        <dbReference type="EMBL" id="NHF62253.1"/>
    </source>
</evidence>
<dbReference type="OrthoDB" id="5045212at2"/>
<keyword evidence="2" id="KW-1185">Reference proteome</keyword>
<dbReference type="EMBL" id="VIKT02000004">
    <property type="protein sequence ID" value="NHF62253.1"/>
    <property type="molecule type" value="Genomic_DNA"/>
</dbReference>
<organism evidence="1 2">
    <name type="scientific">Microcella pacifica</name>
    <dbReference type="NCBI Taxonomy" id="2591847"/>
    <lineage>
        <taxon>Bacteria</taxon>
        <taxon>Bacillati</taxon>
        <taxon>Actinomycetota</taxon>
        <taxon>Actinomycetes</taxon>
        <taxon>Micrococcales</taxon>
        <taxon>Microbacteriaceae</taxon>
        <taxon>Microcella</taxon>
    </lineage>
</organism>
<sequence>MLICDRCYNRLRRRIEAAPELVGLLRSIADPLKATAYDRTTVSGSTPEGTPAPVAADLLDASADIMHVIGGGKLEPGAASDTAYSQALEAVRFVLSTFDALANDADAVLEWWRLVMSHELEDHPEFWTITRALARWPLEDRARWASQPCPECGTRSVKVTPPRHRFARSWFACASCGWRKTDKDDDGLWAAAFGQHAREGRRERGSDMDEKHKKTTMKPQDIDLSEAIGAGVQYVLDNAEGVQRAGRFGVPAAAIIGAVPAIGEQLALIAEDLGQHVRANYANGDLMAGGVKLAVTAIRDAVAGRDGAAALQALAEELAETPGDTVVDAETAESS</sequence>
<evidence type="ECO:0000313" key="2">
    <source>
        <dbReference type="Proteomes" id="UP000818266"/>
    </source>
</evidence>
<proteinExistence type="predicted"/>
<accession>A0A9E5MI27</accession>
<dbReference type="Proteomes" id="UP000818266">
    <property type="component" value="Unassembled WGS sequence"/>
</dbReference>
<dbReference type="RefSeq" id="WP_152582991.1">
    <property type="nucleotide sequence ID" value="NZ_VIKT02000004.1"/>
</dbReference>
<name>A0A9E5MI27_9MICO</name>
<protein>
    <submittedName>
        <fullName evidence="1">Uncharacterized protein</fullName>
    </submittedName>
</protein>
<gene>
    <name evidence="1" type="ORF">FK219_003185</name>
</gene>
<dbReference type="AlphaFoldDB" id="A0A9E5MI27"/>